<evidence type="ECO:0000313" key="2">
    <source>
        <dbReference type="Proteomes" id="UP001524944"/>
    </source>
</evidence>
<proteinExistence type="predicted"/>
<gene>
    <name evidence="1" type="ORF">NVS47_11000</name>
</gene>
<accession>A0ABT1Y581</accession>
<organism evidence="1 2">
    <name type="scientific">Dehalobacterium formicoaceticum</name>
    <dbReference type="NCBI Taxonomy" id="51515"/>
    <lineage>
        <taxon>Bacteria</taxon>
        <taxon>Bacillati</taxon>
        <taxon>Bacillota</taxon>
        <taxon>Clostridia</taxon>
        <taxon>Eubacteriales</taxon>
        <taxon>Peptococcaceae</taxon>
        <taxon>Dehalobacterium</taxon>
    </lineage>
</organism>
<comment type="caution">
    <text evidence="1">The sequence shown here is derived from an EMBL/GenBank/DDBJ whole genome shotgun (WGS) entry which is preliminary data.</text>
</comment>
<dbReference type="EMBL" id="JANPWE010000005">
    <property type="protein sequence ID" value="MCR6546032.1"/>
    <property type="molecule type" value="Genomic_DNA"/>
</dbReference>
<dbReference type="RefSeq" id="WP_257913449.1">
    <property type="nucleotide sequence ID" value="NZ_JANPWE010000005.1"/>
</dbReference>
<keyword evidence="2" id="KW-1185">Reference proteome</keyword>
<sequence>MRRKVDKGSLELTFYKPPADVEDEISRWLLLSMPKMAKNL</sequence>
<evidence type="ECO:0000313" key="1">
    <source>
        <dbReference type="EMBL" id="MCR6546032.1"/>
    </source>
</evidence>
<protein>
    <submittedName>
        <fullName evidence="1">Uncharacterized protein</fullName>
    </submittedName>
</protein>
<dbReference type="Proteomes" id="UP001524944">
    <property type="component" value="Unassembled WGS sequence"/>
</dbReference>
<name>A0ABT1Y581_9FIRM</name>
<reference evidence="1 2" key="1">
    <citation type="submission" date="2022-08" db="EMBL/GenBank/DDBJ databases">
        <title>Proteogenomics of the novel Dehalobacterium formicoaceticum strain EZ94 highlights a key role of methyltransferases during anaerobic dichloromethane degradation.</title>
        <authorList>
            <person name="Wasmund K."/>
        </authorList>
    </citation>
    <scope>NUCLEOTIDE SEQUENCE [LARGE SCALE GENOMIC DNA]</scope>
    <source>
        <strain evidence="1 2">EZ94</strain>
    </source>
</reference>